<comment type="caution">
    <text evidence="7">The sequence shown here is derived from an EMBL/GenBank/DDBJ whole genome shotgun (WGS) entry which is preliminary data.</text>
</comment>
<accession>A0A7Y9PDH9</accession>
<evidence type="ECO:0000259" key="6">
    <source>
        <dbReference type="Pfam" id="PF03544"/>
    </source>
</evidence>
<comment type="subcellular location">
    <subcellularLocation>
        <location evidence="1">Membrane</location>
        <topology evidence="1">Single-pass membrane protein</topology>
    </subcellularLocation>
</comment>
<keyword evidence="8" id="KW-1185">Reference proteome</keyword>
<dbReference type="GO" id="GO:0016020">
    <property type="term" value="C:membrane"/>
    <property type="evidence" value="ECO:0007669"/>
    <property type="project" value="UniProtKB-SubCell"/>
</dbReference>
<name>A0A7Y9PDH9_9BACT</name>
<reference evidence="7 8" key="1">
    <citation type="submission" date="2020-07" db="EMBL/GenBank/DDBJ databases">
        <title>Genomic Encyclopedia of Type Strains, Phase IV (KMG-V): Genome sequencing to study the core and pangenomes of soil and plant-associated prokaryotes.</title>
        <authorList>
            <person name="Whitman W."/>
        </authorList>
    </citation>
    <scope>NUCLEOTIDE SEQUENCE [LARGE SCALE GENOMIC DNA]</scope>
    <source>
        <strain evidence="7 8">X4EP2</strain>
    </source>
</reference>
<dbReference type="NCBIfam" id="TIGR01352">
    <property type="entry name" value="tonB_Cterm"/>
    <property type="match status" value="1"/>
</dbReference>
<evidence type="ECO:0000313" key="8">
    <source>
        <dbReference type="Proteomes" id="UP000589520"/>
    </source>
</evidence>
<dbReference type="Gene3D" id="3.30.1150.10">
    <property type="match status" value="1"/>
</dbReference>
<dbReference type="InterPro" id="IPR037682">
    <property type="entry name" value="TonB_C"/>
</dbReference>
<feature type="chain" id="PRO_5030805374" evidence="5">
    <location>
        <begin position="20"/>
        <end position="152"/>
    </location>
</feature>
<dbReference type="GO" id="GO:0055085">
    <property type="term" value="P:transmembrane transport"/>
    <property type="evidence" value="ECO:0007669"/>
    <property type="project" value="InterPro"/>
</dbReference>
<dbReference type="Proteomes" id="UP000589520">
    <property type="component" value="Unassembled WGS sequence"/>
</dbReference>
<dbReference type="Pfam" id="PF03544">
    <property type="entry name" value="TonB_C"/>
    <property type="match status" value="1"/>
</dbReference>
<evidence type="ECO:0000256" key="2">
    <source>
        <dbReference type="ARBA" id="ARBA00022692"/>
    </source>
</evidence>
<feature type="domain" description="TonB C-terminal" evidence="6">
    <location>
        <begin position="88"/>
        <end position="139"/>
    </location>
</feature>
<gene>
    <name evidence="7" type="ORF">HDF17_000156</name>
</gene>
<proteinExistence type="predicted"/>
<keyword evidence="3" id="KW-1133">Transmembrane helix</keyword>
<keyword evidence="4" id="KW-0472">Membrane</keyword>
<evidence type="ECO:0000256" key="4">
    <source>
        <dbReference type="ARBA" id="ARBA00023136"/>
    </source>
</evidence>
<dbReference type="RefSeq" id="WP_179486799.1">
    <property type="nucleotide sequence ID" value="NZ_JACCCW010000001.1"/>
</dbReference>
<dbReference type="InterPro" id="IPR006260">
    <property type="entry name" value="TonB/TolA_C"/>
</dbReference>
<feature type="signal peptide" evidence="5">
    <location>
        <begin position="1"/>
        <end position="19"/>
    </location>
</feature>
<keyword evidence="2" id="KW-0812">Transmembrane</keyword>
<evidence type="ECO:0000256" key="3">
    <source>
        <dbReference type="ARBA" id="ARBA00022989"/>
    </source>
</evidence>
<organism evidence="7 8">
    <name type="scientific">Granulicella arctica</name>
    <dbReference type="NCBI Taxonomy" id="940613"/>
    <lineage>
        <taxon>Bacteria</taxon>
        <taxon>Pseudomonadati</taxon>
        <taxon>Acidobacteriota</taxon>
        <taxon>Terriglobia</taxon>
        <taxon>Terriglobales</taxon>
        <taxon>Acidobacteriaceae</taxon>
        <taxon>Granulicella</taxon>
    </lineage>
</organism>
<keyword evidence="5" id="KW-0732">Signal</keyword>
<sequence length="152" mass="15922">MMRSMLLASLALSPVLIHAQATVPAQTSKAAPVLQAGLVEPKAFSSAADGGTATTALRVSTGVIGPKLISTVDVAAGDDWTAAEKSRTAVVEMMVDEAGNPTDLKIVRSCGSEMDKNLLTAVKQYRFRPGTVSHQVTAMPVDLEVTILRPSF</sequence>
<evidence type="ECO:0000313" key="7">
    <source>
        <dbReference type="EMBL" id="NYF77869.1"/>
    </source>
</evidence>
<dbReference type="AlphaFoldDB" id="A0A7Y9PDH9"/>
<dbReference type="EMBL" id="JACCCW010000001">
    <property type="protein sequence ID" value="NYF77869.1"/>
    <property type="molecule type" value="Genomic_DNA"/>
</dbReference>
<protein>
    <submittedName>
        <fullName evidence="7">TonB family protein</fullName>
    </submittedName>
</protein>
<dbReference type="SUPFAM" id="SSF74653">
    <property type="entry name" value="TolA/TonB C-terminal domain"/>
    <property type="match status" value="1"/>
</dbReference>
<evidence type="ECO:0000256" key="1">
    <source>
        <dbReference type="ARBA" id="ARBA00004167"/>
    </source>
</evidence>
<evidence type="ECO:0000256" key="5">
    <source>
        <dbReference type="SAM" id="SignalP"/>
    </source>
</evidence>